<keyword evidence="3" id="KW-0862">Zinc</keyword>
<keyword evidence="1" id="KW-0479">Metal-binding</keyword>
<evidence type="ECO:0000256" key="3">
    <source>
        <dbReference type="ARBA" id="ARBA00022833"/>
    </source>
</evidence>
<dbReference type="Proteomes" id="UP000184267">
    <property type="component" value="Unassembled WGS sequence"/>
</dbReference>
<evidence type="ECO:0000256" key="2">
    <source>
        <dbReference type="ARBA" id="ARBA00022771"/>
    </source>
</evidence>
<dbReference type="InterPro" id="IPR002893">
    <property type="entry name" value="Znf_MYND"/>
</dbReference>
<sequence length="599" mass="68369">MPAEADTTSQPEIGRRKCEKCNKGQQEGYKLRKCAGCSSVMYCSKECQKESWAEHKTFCKRIKTDGYLQAYRDMKAQQFGYESAVALSQAMTDFTEAHAWALQHATIAHVLLRSGPSMDIALQEPRTEMLRFRFACQTTPDTPRAQRNPSTTFKLLEYGFFPFSYYMDGFSHNNELIGDTLQLCRDSHEKNLKDLKKRRPDYVGVVPVMYTDLTISVQLYFMVPIFRPPRSLTIDNFMKASLHDFTRFCAWTINAGIPLRAVNDRTIPYYGRPGRVVRPKGKGWTWEPLFDDWGDYEEDRVPCGRLPGLAEVGLMLPPGALMHLNRETRPFGYDSTVALNQAMHEYTEAHQWAIHSTILVHILLRSGPSMAVARQEPLEDVLRFRLVCQSTPGTPRSHRNPATTFRVVEHGFCSLAPYNDGPPQNRQLCAEMLTDLKTYHEGILRTNNPHYVGVLPIMYFVQGVSILQFSLFPVFRPPTDFPMGRGMKAVLGALMRYNSYTMGTPFPLRAADKRLPCYAVPGRFSREKGKQWTWQALFDDWDEYNAGRAGCGRLPGIEELQLELPPGALMDFYSMLWGTDTAIIGRYVILKGTSIRQQY</sequence>
<evidence type="ECO:0000256" key="4">
    <source>
        <dbReference type="PROSITE-ProRule" id="PRU00134"/>
    </source>
</evidence>
<protein>
    <recommendedName>
        <fullName evidence="5">MYND-type domain-containing protein</fullName>
    </recommendedName>
</protein>
<keyword evidence="7" id="KW-1185">Reference proteome</keyword>
<keyword evidence="2 4" id="KW-0863">Zinc-finger</keyword>
<evidence type="ECO:0000259" key="5">
    <source>
        <dbReference type="PROSITE" id="PS50865"/>
    </source>
</evidence>
<reference evidence="6 7" key="1">
    <citation type="submission" date="2016-10" db="EMBL/GenBank/DDBJ databases">
        <title>Genome sequence of the basidiomycete white-rot fungus Trametes pubescens.</title>
        <authorList>
            <person name="Makela M.R."/>
            <person name="Granchi Z."/>
            <person name="Peng M."/>
            <person name="De Vries R.P."/>
            <person name="Grigoriev I."/>
            <person name="Riley R."/>
            <person name="Hilden K."/>
        </authorList>
    </citation>
    <scope>NUCLEOTIDE SEQUENCE [LARGE SCALE GENOMIC DNA]</scope>
    <source>
        <strain evidence="6 7">FBCC735</strain>
    </source>
</reference>
<name>A0A1M2W0X7_TRAPU</name>
<comment type="caution">
    <text evidence="6">The sequence shown here is derived from an EMBL/GenBank/DDBJ whole genome shotgun (WGS) entry which is preliminary data.</text>
</comment>
<dbReference type="InterPro" id="IPR052839">
    <property type="entry name" value="Mito_gene_expr_regulator"/>
</dbReference>
<dbReference type="PROSITE" id="PS01360">
    <property type="entry name" value="ZF_MYND_1"/>
    <property type="match status" value="1"/>
</dbReference>
<organism evidence="6 7">
    <name type="scientific">Trametes pubescens</name>
    <name type="common">White-rot fungus</name>
    <dbReference type="NCBI Taxonomy" id="154538"/>
    <lineage>
        <taxon>Eukaryota</taxon>
        <taxon>Fungi</taxon>
        <taxon>Dikarya</taxon>
        <taxon>Basidiomycota</taxon>
        <taxon>Agaricomycotina</taxon>
        <taxon>Agaricomycetes</taxon>
        <taxon>Polyporales</taxon>
        <taxon>Polyporaceae</taxon>
        <taxon>Trametes</taxon>
    </lineage>
</organism>
<dbReference type="PROSITE" id="PS50865">
    <property type="entry name" value="ZF_MYND_2"/>
    <property type="match status" value="1"/>
</dbReference>
<gene>
    <name evidence="6" type="ORF">TRAPUB_10020</name>
</gene>
<dbReference type="PANTHER" id="PTHR46920:SF1">
    <property type="entry name" value="PROTEIN MSS51 HOMOLOG, MITOCHONDRIAL-RELATED"/>
    <property type="match status" value="1"/>
</dbReference>
<dbReference type="Gene3D" id="6.10.140.2220">
    <property type="match status" value="1"/>
</dbReference>
<dbReference type="OrthoDB" id="2740120at2759"/>
<evidence type="ECO:0000256" key="1">
    <source>
        <dbReference type="ARBA" id="ARBA00022723"/>
    </source>
</evidence>
<dbReference type="PANTHER" id="PTHR46920">
    <property type="match status" value="1"/>
</dbReference>
<evidence type="ECO:0000313" key="7">
    <source>
        <dbReference type="Proteomes" id="UP000184267"/>
    </source>
</evidence>
<accession>A0A1M2W0X7</accession>
<proteinExistence type="predicted"/>
<dbReference type="AlphaFoldDB" id="A0A1M2W0X7"/>
<dbReference type="Pfam" id="PF01753">
    <property type="entry name" value="zf-MYND"/>
    <property type="match status" value="1"/>
</dbReference>
<dbReference type="GO" id="GO:0008270">
    <property type="term" value="F:zinc ion binding"/>
    <property type="evidence" value="ECO:0007669"/>
    <property type="project" value="UniProtKB-KW"/>
</dbReference>
<feature type="domain" description="MYND-type" evidence="5">
    <location>
        <begin position="18"/>
        <end position="59"/>
    </location>
</feature>
<dbReference type="SUPFAM" id="SSF144232">
    <property type="entry name" value="HIT/MYND zinc finger-like"/>
    <property type="match status" value="1"/>
</dbReference>
<dbReference type="STRING" id="154538.A0A1M2W0X7"/>
<evidence type="ECO:0000313" key="6">
    <source>
        <dbReference type="EMBL" id="OJT13422.1"/>
    </source>
</evidence>
<dbReference type="EMBL" id="MNAD01000409">
    <property type="protein sequence ID" value="OJT13422.1"/>
    <property type="molecule type" value="Genomic_DNA"/>
</dbReference>
<dbReference type="OMA" id="CRDSHEK"/>